<name>A0A8D1KES7_PIG</name>
<evidence type="ECO:0000256" key="1">
    <source>
        <dbReference type="SAM" id="MobiDB-lite"/>
    </source>
</evidence>
<dbReference type="Ensembl" id="ENSSSCT00040072834.1">
    <property type="protein sequence ID" value="ENSSSCP00040031136.1"/>
    <property type="gene ID" value="ENSSSCG00040053883.1"/>
</dbReference>
<organism evidence="2 3">
    <name type="scientific">Sus scrofa</name>
    <name type="common">Pig</name>
    <dbReference type="NCBI Taxonomy" id="9823"/>
    <lineage>
        <taxon>Eukaryota</taxon>
        <taxon>Metazoa</taxon>
        <taxon>Chordata</taxon>
        <taxon>Craniata</taxon>
        <taxon>Vertebrata</taxon>
        <taxon>Euteleostomi</taxon>
        <taxon>Mammalia</taxon>
        <taxon>Eutheria</taxon>
        <taxon>Laurasiatheria</taxon>
        <taxon>Artiodactyla</taxon>
        <taxon>Suina</taxon>
        <taxon>Suidae</taxon>
        <taxon>Sus</taxon>
    </lineage>
</organism>
<accession>A0A8D1KES7</accession>
<reference evidence="2" key="1">
    <citation type="submission" date="2025-08" db="UniProtKB">
        <authorList>
            <consortium name="Ensembl"/>
        </authorList>
    </citation>
    <scope>IDENTIFICATION</scope>
</reference>
<sequence>MHAGVPNPTGTAGPCCLPSSSSNHITVWMLWEKQSHSSTSTSQPSEDRSSSTEPPPPVCQLSSPSPMTRPLEFCIPTAVWVIVELLSRGAASPGWTTDQQLIQVINYVGVCGVVELQCAEDGAND</sequence>
<protein>
    <submittedName>
        <fullName evidence="2">Uncharacterized protein</fullName>
    </submittedName>
</protein>
<proteinExistence type="predicted"/>
<dbReference type="AlphaFoldDB" id="A0A8D1KES7"/>
<evidence type="ECO:0000313" key="2">
    <source>
        <dbReference type="Ensembl" id="ENSSSCP00040031136.1"/>
    </source>
</evidence>
<evidence type="ECO:0000313" key="3">
    <source>
        <dbReference type="Proteomes" id="UP000694722"/>
    </source>
</evidence>
<feature type="region of interest" description="Disordered" evidence="1">
    <location>
        <begin position="34"/>
        <end position="64"/>
    </location>
</feature>
<dbReference type="Proteomes" id="UP000694722">
    <property type="component" value="Unplaced"/>
</dbReference>